<dbReference type="GO" id="GO:0005634">
    <property type="term" value="C:nucleus"/>
    <property type="evidence" value="ECO:0007669"/>
    <property type="project" value="UniProtKB-SubCell"/>
</dbReference>
<proteinExistence type="inferred from homology"/>
<name>A0A109UX87_9SACH</name>
<dbReference type="PANTHER" id="PTHR13261">
    <property type="entry name" value="BRCA2 AND CDKN1A INTERACTING PROTEIN"/>
    <property type="match status" value="1"/>
</dbReference>
<feature type="region of interest" description="Disordered" evidence="4">
    <location>
        <begin position="11"/>
        <end position="43"/>
    </location>
</feature>
<keyword evidence="3" id="KW-0539">Nucleus</keyword>
<feature type="region of interest" description="Disordered" evidence="4">
    <location>
        <begin position="204"/>
        <end position="224"/>
    </location>
</feature>
<evidence type="ECO:0000256" key="2">
    <source>
        <dbReference type="ARBA" id="ARBA00014649"/>
    </source>
</evidence>
<keyword evidence="3" id="KW-0813">Transport</keyword>
<dbReference type="GeneID" id="28722653"/>
<organism evidence="5 6">
    <name type="scientific">Eremothecium sinecaudum</name>
    <dbReference type="NCBI Taxonomy" id="45286"/>
    <lineage>
        <taxon>Eukaryota</taxon>
        <taxon>Fungi</taxon>
        <taxon>Dikarya</taxon>
        <taxon>Ascomycota</taxon>
        <taxon>Saccharomycotina</taxon>
        <taxon>Saccharomycetes</taxon>
        <taxon>Saccharomycetales</taxon>
        <taxon>Saccharomycetaceae</taxon>
        <taxon>Eremothecium</taxon>
    </lineage>
</organism>
<reference evidence="5 6" key="1">
    <citation type="submission" date="2016-01" db="EMBL/GenBank/DDBJ databases">
        <title>Genome sequence of the yeast Holleya sinecauda.</title>
        <authorList>
            <person name="Dietrich F.S."/>
        </authorList>
    </citation>
    <scope>NUCLEOTIDE SEQUENCE [LARGE SCALE GENOMIC DNA]</scope>
    <source>
        <strain evidence="5 6">ATCC 58844</strain>
    </source>
</reference>
<comment type="function">
    <text evidence="3">Involved in nuclear export, actin cytoskeleton organization and vesicular transport.</text>
</comment>
<comment type="similarity">
    <text evidence="1 3">Belongs to the BCP1 family.</text>
</comment>
<keyword evidence="3" id="KW-0653">Protein transport</keyword>
<dbReference type="PANTHER" id="PTHR13261:SF0">
    <property type="entry name" value="BRCA2 AND CDKN1A-INTERACTING PROTEIN"/>
    <property type="match status" value="1"/>
</dbReference>
<dbReference type="EMBL" id="CP014242">
    <property type="protein sequence ID" value="AMD19179.1"/>
    <property type="molecule type" value="Genomic_DNA"/>
</dbReference>
<feature type="compositionally biased region" description="Acidic residues" evidence="4">
    <location>
        <begin position="204"/>
        <end position="215"/>
    </location>
</feature>
<dbReference type="RefSeq" id="XP_017986175.1">
    <property type="nucleotide sequence ID" value="XM_018130686.1"/>
</dbReference>
<sequence length="281" mass="31962">MVQAIKLSQLAKRKREEAKNAEVESDASFSVSDSDSGEDSDDQDEGEIINIDFDFFNANPDIDFHSVKNLLRQLFGAQTSNMIQLSALTDLALASPMTTIKTDGQESDPYCFLSFINYKENKNSNYAKFLSKVDPKISNFLSTIDNSHQTCALVLCERLINMPAELIPPLYRTTLEDIEKSSENGKHFDFYLIVSRKYEVNFDMDSDDDDDDEDQDSKPRKRVKAAEVDYFHEEDRYLEKNAEIHIETGAKKGIIASYIVIDHDGLVKAIQELQDNIASWK</sequence>
<dbReference type="GO" id="GO:0015031">
    <property type="term" value="P:protein transport"/>
    <property type="evidence" value="ECO:0007669"/>
    <property type="project" value="UniProtKB-KW"/>
</dbReference>
<evidence type="ECO:0000313" key="6">
    <source>
        <dbReference type="Proteomes" id="UP000243052"/>
    </source>
</evidence>
<protein>
    <recommendedName>
        <fullName evidence="2 3">Protein BCP1</fullName>
    </recommendedName>
</protein>
<dbReference type="OrthoDB" id="27543at2759"/>
<evidence type="ECO:0000256" key="4">
    <source>
        <dbReference type="SAM" id="MobiDB-lite"/>
    </source>
</evidence>
<dbReference type="STRING" id="45286.A0A109UX87"/>
<dbReference type="Proteomes" id="UP000243052">
    <property type="component" value="Chromosome ii"/>
</dbReference>
<accession>A0A109UX87</accession>
<evidence type="ECO:0000313" key="5">
    <source>
        <dbReference type="EMBL" id="AMD19179.1"/>
    </source>
</evidence>
<dbReference type="PIRSF" id="PIRSF028983">
    <property type="entry name" value="BCP1"/>
    <property type="match status" value="1"/>
</dbReference>
<evidence type="ECO:0000256" key="3">
    <source>
        <dbReference type="PIRNR" id="PIRNR028983"/>
    </source>
</evidence>
<dbReference type="AlphaFoldDB" id="A0A109UX87"/>
<evidence type="ECO:0000256" key="1">
    <source>
        <dbReference type="ARBA" id="ARBA00006781"/>
    </source>
</evidence>
<keyword evidence="6" id="KW-1185">Reference proteome</keyword>
<dbReference type="InterPro" id="IPR025602">
    <property type="entry name" value="BCP1_family"/>
</dbReference>
<gene>
    <name evidence="5" type="ORF">AW171_hschr2993</name>
</gene>
<comment type="subcellular location">
    <subcellularLocation>
        <location evidence="3">Nucleus</location>
    </subcellularLocation>
</comment>
<dbReference type="Pfam" id="PF13862">
    <property type="entry name" value="BCCIP"/>
    <property type="match status" value="1"/>
</dbReference>